<evidence type="ECO:0000313" key="1">
    <source>
        <dbReference type="EMBL" id="EKE45020.1"/>
    </source>
</evidence>
<comment type="caution">
    <text evidence="1">The sequence shown here is derived from an EMBL/GenBank/DDBJ whole genome shotgun (WGS) entry which is preliminary data.</text>
</comment>
<dbReference type="EMBL" id="AMGO01000011">
    <property type="protein sequence ID" value="EKE45020.1"/>
    <property type="molecule type" value="Genomic_DNA"/>
</dbReference>
<protein>
    <submittedName>
        <fullName evidence="1">Fructose-bisphosphate aldolase</fullName>
    </submittedName>
</protein>
<sequence length="524" mass="55048">MKRLAIATILLPGTLIAQEGPLGWAELLAPDRVAQQLIQTGIVALRSQVDLTYSALAVDLRAGTATLTDVSLRPPLDHADAEDCRIAADRLVLRTGGFARPDRLRARIEAGGVTVPLTCLPPPARVLPETMDLGPLFVPRLAVDLDYDLPSASADATLFAQIDGVAAIEASADFAYVSVRDGSDDPEAEPDLVADLSSGSIRIENLGGWDMARQFLPPAFADDATGAATLGAVLRQGLTELNAGAPLNAAQQDFADSVTAIWPQFLDDPRSMVVETGFDPAESRRLDFAAYERDPRRAFDDLEPLADLAPRQARAAIPADLLRQALGDGAAALSPEDRLRVGRALATGTGAPRNLAAAIALLSGPEAGTDGETALLLAEALAKEDAAAAYRRALDAGTLGADGAPTLLDRIEADLSFARILDLQRDGAEPPAAPETLAQIRDAAADALSGSGARRDYERALYWATLGAAAGDGESRGLLDAVEARAARADEAGRAAWDEARARAARDALDNWLSRDLPARFGAR</sequence>
<name>K2I7M7_9RHOB</name>
<dbReference type="AlphaFoldDB" id="K2I7M7"/>
<keyword evidence="2" id="KW-1185">Reference proteome</keyword>
<dbReference type="RefSeq" id="WP_007425868.1">
    <property type="nucleotide sequence ID" value="NZ_AMGO01000011.1"/>
</dbReference>
<evidence type="ECO:0000313" key="2">
    <source>
        <dbReference type="Proteomes" id="UP000006765"/>
    </source>
</evidence>
<organism evidence="1 2">
    <name type="scientific">Oceaniovalibus guishaninsula JLT2003</name>
    <dbReference type="NCBI Taxonomy" id="1231392"/>
    <lineage>
        <taxon>Bacteria</taxon>
        <taxon>Pseudomonadati</taxon>
        <taxon>Pseudomonadota</taxon>
        <taxon>Alphaproteobacteria</taxon>
        <taxon>Rhodobacterales</taxon>
        <taxon>Roseobacteraceae</taxon>
        <taxon>Oceaniovalibus</taxon>
    </lineage>
</organism>
<dbReference type="OrthoDB" id="7802477at2"/>
<dbReference type="Proteomes" id="UP000006765">
    <property type="component" value="Unassembled WGS sequence"/>
</dbReference>
<accession>K2I7M7</accession>
<dbReference type="eggNOG" id="ENOG5032K13">
    <property type="taxonomic scope" value="Bacteria"/>
</dbReference>
<gene>
    <name evidence="1" type="ORF">OCGS_0715</name>
</gene>
<dbReference type="STRING" id="1231392.OCGS_0715"/>
<reference evidence="1 2" key="1">
    <citation type="journal article" date="2012" name="J. Bacteriol.">
        <title>Draft Genome Sequence of Oceaniovalibus guishaninsula JLT2003T.</title>
        <authorList>
            <person name="Tang K."/>
            <person name="Liu K."/>
            <person name="Jiao N."/>
        </authorList>
    </citation>
    <scope>NUCLEOTIDE SEQUENCE [LARGE SCALE GENOMIC DNA]</scope>
    <source>
        <strain evidence="1 2">JLT2003</strain>
    </source>
</reference>
<proteinExistence type="predicted"/>